<evidence type="ECO:0000313" key="12">
    <source>
        <dbReference type="EMBL" id="TKA34354.1"/>
    </source>
</evidence>
<keyword evidence="2" id="KW-0719">Serine esterase</keyword>
<sequence length="905" mass="95114">MRVDVPFATLALAASSVVAHDAAKMGGAWSKDHKKVAALEDEIKSLRQELDAASQYTCDSGVATSPVAGGAGASTATEYSTEYSTVVNTQYYTVSKPGEPQTTAYNGPGGAYTTTYAQETDYSTVTELNTVTYSTINTYYVSPVAPSVEYTTDYYSTVTQYTTAGVAAPDTTDAVDAPETVYTSTPAPIYTSNPDYYAPAPAATAEEETTTITVIVTPGQATPTGDAGASTHICYETYVGSGSIPAPVSTIESTSTISMPSISTKSATSSNSMMSSSSSMAKYPAGNSTTAMGTAGVTTSSVFVPSGSVRVPAGTGASNSASSTSSGVPVGTGASTSASSTSSGSSASSSTASSTSASASATQSAVVGDCSTICSELTSFNGWEVTPMTCTQLSAGTNVSTPEGQSSVGCATTFIPAVDICQITLNVKTSGIADTYMEVWLPNGDENSWNGRTMSTDNGGLNGCVHYVDMQYVSGMGFASIGDNAGHNGSSFDGTWMLNDNEAIIDWSYRARHASIEVGKQVVNEFYSKQPEYSYYIGCSTGGAQGMQSAQMFPDDFDGIISGSSAADFNHLQSWSAHFHQITGEAGNDTFLTLDEWTNIVEAAILAQCDEPIDGVADGILEDPTQCEFDTSVLPLCASDSDTGCLTASQIQTVEDVFTPLYNTSNGNLIYPSLLYGSEVDAFRLGLLSGSINGIARDFFRGGVYNDSSFDITTIDQSDYDRATALDPLHGYPSAFDGDLSAFEASNGKMIMYHGMADPLTSGTNSQRYYLKVAQAMGLGHDQLDDFFRFFRISGMAHCGVGGISGAGAWMFGQSLAASPATNNIVQNLVDWVENDEAPETLLGTKFWYDTPSLGIEFQRGHCRFPYRTTYRGGDSTLASSWGCDLIQDWEECEGEYCNPDGTFD</sequence>
<dbReference type="EC" id="3.1.1.-" evidence="10"/>
<keyword evidence="5 10" id="KW-0732">Signal</keyword>
<organism evidence="12 13">
    <name type="scientific">Salinomyces thailandicus</name>
    <dbReference type="NCBI Taxonomy" id="706561"/>
    <lineage>
        <taxon>Eukaryota</taxon>
        <taxon>Fungi</taxon>
        <taxon>Dikarya</taxon>
        <taxon>Ascomycota</taxon>
        <taxon>Pezizomycotina</taxon>
        <taxon>Dothideomycetes</taxon>
        <taxon>Dothideomycetidae</taxon>
        <taxon>Mycosphaerellales</taxon>
        <taxon>Teratosphaeriaceae</taxon>
        <taxon>Salinomyces</taxon>
    </lineage>
</organism>
<evidence type="ECO:0000256" key="4">
    <source>
        <dbReference type="ARBA" id="ARBA00022723"/>
    </source>
</evidence>
<proteinExistence type="inferred from homology"/>
<dbReference type="InterPro" id="IPR029058">
    <property type="entry name" value="AB_hydrolase_fold"/>
</dbReference>
<gene>
    <name evidence="12" type="ORF">B0A50_00336</name>
</gene>
<dbReference type="GO" id="GO:0030600">
    <property type="term" value="F:feruloyl esterase activity"/>
    <property type="evidence" value="ECO:0007669"/>
    <property type="project" value="UniProtKB-EC"/>
</dbReference>
<evidence type="ECO:0000256" key="10">
    <source>
        <dbReference type="RuleBase" id="RU361238"/>
    </source>
</evidence>
<reference evidence="12 13" key="1">
    <citation type="submission" date="2017-03" db="EMBL/GenBank/DDBJ databases">
        <title>Genomes of endolithic fungi from Antarctica.</title>
        <authorList>
            <person name="Coleine C."/>
            <person name="Masonjones S."/>
            <person name="Stajich J.E."/>
        </authorList>
    </citation>
    <scope>NUCLEOTIDE SEQUENCE [LARGE SCALE GENOMIC DNA]</scope>
    <source>
        <strain evidence="12 13">CCFEE 6315</strain>
    </source>
</reference>
<comment type="caution">
    <text evidence="12">The sequence shown here is derived from an EMBL/GenBank/DDBJ whole genome shotgun (WGS) entry which is preliminary data.</text>
</comment>
<evidence type="ECO:0000256" key="1">
    <source>
        <dbReference type="ARBA" id="ARBA00006249"/>
    </source>
</evidence>
<comment type="similarity">
    <text evidence="1 10">Belongs to the tannase family.</text>
</comment>
<dbReference type="GO" id="GO:0045493">
    <property type="term" value="P:xylan catabolic process"/>
    <property type="evidence" value="ECO:0007669"/>
    <property type="project" value="UniProtKB-KW"/>
</dbReference>
<dbReference type="GO" id="GO:0046872">
    <property type="term" value="F:metal ion binding"/>
    <property type="evidence" value="ECO:0007669"/>
    <property type="project" value="UniProtKB-KW"/>
</dbReference>
<dbReference type="OrthoDB" id="3039123at2759"/>
<keyword evidence="3" id="KW-0858">Xylan degradation</keyword>
<evidence type="ECO:0000256" key="5">
    <source>
        <dbReference type="ARBA" id="ARBA00022729"/>
    </source>
</evidence>
<evidence type="ECO:0000256" key="8">
    <source>
        <dbReference type="ARBA" id="ARBA00023157"/>
    </source>
</evidence>
<evidence type="ECO:0000313" key="13">
    <source>
        <dbReference type="Proteomes" id="UP000308549"/>
    </source>
</evidence>
<keyword evidence="6 10" id="KW-0378">Hydrolase</keyword>
<evidence type="ECO:0000256" key="9">
    <source>
        <dbReference type="ARBA" id="ARBA00034075"/>
    </source>
</evidence>
<keyword evidence="13" id="KW-1185">Reference proteome</keyword>
<name>A0A4U0UFV9_9PEZI</name>
<feature type="region of interest" description="Disordered" evidence="11">
    <location>
        <begin position="313"/>
        <end position="358"/>
    </location>
</feature>
<dbReference type="PANTHER" id="PTHR33938">
    <property type="entry name" value="FERULOYL ESTERASE B-RELATED"/>
    <property type="match status" value="1"/>
</dbReference>
<feature type="region of interest" description="Disordered" evidence="11">
    <location>
        <begin position="261"/>
        <end position="287"/>
    </location>
</feature>
<dbReference type="PANTHER" id="PTHR33938:SF15">
    <property type="entry name" value="FERULOYL ESTERASE B-RELATED"/>
    <property type="match status" value="1"/>
</dbReference>
<dbReference type="Pfam" id="PF07519">
    <property type="entry name" value="Tannase"/>
    <property type="match status" value="1"/>
</dbReference>
<keyword evidence="4" id="KW-0479">Metal-binding</keyword>
<feature type="compositionally biased region" description="Low complexity" evidence="11">
    <location>
        <begin position="261"/>
        <end position="280"/>
    </location>
</feature>
<accession>A0A4U0UFV9</accession>
<keyword evidence="8" id="KW-1015">Disulfide bond</keyword>
<dbReference type="AlphaFoldDB" id="A0A4U0UFV9"/>
<evidence type="ECO:0000256" key="7">
    <source>
        <dbReference type="ARBA" id="ARBA00022837"/>
    </source>
</evidence>
<dbReference type="SUPFAM" id="SSF53474">
    <property type="entry name" value="alpha/beta-Hydrolases"/>
    <property type="match status" value="1"/>
</dbReference>
<keyword evidence="7" id="KW-0106">Calcium</keyword>
<feature type="chain" id="PRO_5021021943" description="Carboxylic ester hydrolase" evidence="10">
    <location>
        <begin position="20"/>
        <end position="905"/>
    </location>
</feature>
<protein>
    <recommendedName>
        <fullName evidence="10">Carboxylic ester hydrolase</fullName>
        <ecNumber evidence="10">3.1.1.-</ecNumber>
    </recommendedName>
</protein>
<comment type="catalytic activity">
    <reaction evidence="9">
        <text>feruloyl-polysaccharide + H2O = ferulate + polysaccharide.</text>
        <dbReference type="EC" id="3.1.1.73"/>
    </reaction>
</comment>
<evidence type="ECO:0000256" key="11">
    <source>
        <dbReference type="SAM" id="MobiDB-lite"/>
    </source>
</evidence>
<dbReference type="Proteomes" id="UP000308549">
    <property type="component" value="Unassembled WGS sequence"/>
</dbReference>
<evidence type="ECO:0000256" key="6">
    <source>
        <dbReference type="ARBA" id="ARBA00022801"/>
    </source>
</evidence>
<evidence type="ECO:0000256" key="2">
    <source>
        <dbReference type="ARBA" id="ARBA00022487"/>
    </source>
</evidence>
<feature type="signal peptide" evidence="10">
    <location>
        <begin position="1"/>
        <end position="19"/>
    </location>
</feature>
<keyword evidence="3" id="KW-0624">Polysaccharide degradation</keyword>
<evidence type="ECO:0000256" key="3">
    <source>
        <dbReference type="ARBA" id="ARBA00022651"/>
    </source>
</evidence>
<keyword evidence="3" id="KW-0119">Carbohydrate metabolism</keyword>
<dbReference type="InterPro" id="IPR011118">
    <property type="entry name" value="Tannase/feruloyl_esterase"/>
</dbReference>
<dbReference type="EMBL" id="NAJL01000001">
    <property type="protein sequence ID" value="TKA34354.1"/>
    <property type="molecule type" value="Genomic_DNA"/>
</dbReference>